<keyword evidence="5" id="KW-1185">Reference proteome</keyword>
<feature type="domain" description="N-acetyltransferase" evidence="3">
    <location>
        <begin position="1"/>
        <end position="150"/>
    </location>
</feature>
<name>A0A4Z0FC84_9GAMM</name>
<evidence type="ECO:0000259" key="3">
    <source>
        <dbReference type="PROSITE" id="PS51186"/>
    </source>
</evidence>
<evidence type="ECO:0000256" key="1">
    <source>
        <dbReference type="ARBA" id="ARBA00022679"/>
    </source>
</evidence>
<gene>
    <name evidence="4" type="ORF">E4680_00965</name>
</gene>
<dbReference type="RefSeq" id="WP_135280499.1">
    <property type="nucleotide sequence ID" value="NZ_SRIO01000001.1"/>
</dbReference>
<dbReference type="InterPro" id="IPR000182">
    <property type="entry name" value="GNAT_dom"/>
</dbReference>
<dbReference type="EMBL" id="SRIO01000001">
    <property type="protein sequence ID" value="TFZ84139.1"/>
    <property type="molecule type" value="Genomic_DNA"/>
</dbReference>
<dbReference type="InterPro" id="IPR050832">
    <property type="entry name" value="Bact_Acetyltransf"/>
</dbReference>
<evidence type="ECO:0000256" key="2">
    <source>
        <dbReference type="ARBA" id="ARBA00023315"/>
    </source>
</evidence>
<proteinExistence type="predicted"/>
<evidence type="ECO:0000313" key="4">
    <source>
        <dbReference type="EMBL" id="TFZ84139.1"/>
    </source>
</evidence>
<dbReference type="SUPFAM" id="SSF55729">
    <property type="entry name" value="Acyl-CoA N-acyltransferases (Nat)"/>
    <property type="match status" value="1"/>
</dbReference>
<dbReference type="PANTHER" id="PTHR43877">
    <property type="entry name" value="AMINOALKYLPHOSPHONATE N-ACETYLTRANSFERASE-RELATED-RELATED"/>
    <property type="match status" value="1"/>
</dbReference>
<sequence>MNIRRAVPEDAEAISALIMGLAQHFLLEPSGKGAERFFTGVTPQAIRTYISHPRFHYLVADQGAALLAAAALRDGCHLFHLFVAPSHQRRGIARSLWSAIRAAAAPDAMSLTVNASPNAVAVYQRFGFVVVGPRQEVDGIAFMPMQAPASAQAF</sequence>
<keyword evidence="1 4" id="KW-0808">Transferase</keyword>
<dbReference type="AlphaFoldDB" id="A0A4Z0FC84"/>
<dbReference type="Pfam" id="PF13673">
    <property type="entry name" value="Acetyltransf_10"/>
    <property type="match status" value="1"/>
</dbReference>
<dbReference type="CDD" id="cd04301">
    <property type="entry name" value="NAT_SF"/>
    <property type="match status" value="1"/>
</dbReference>
<dbReference type="GO" id="GO:0016747">
    <property type="term" value="F:acyltransferase activity, transferring groups other than amino-acyl groups"/>
    <property type="evidence" value="ECO:0007669"/>
    <property type="project" value="InterPro"/>
</dbReference>
<accession>A0A4Z0FC84</accession>
<comment type="caution">
    <text evidence="4">The sequence shown here is derived from an EMBL/GenBank/DDBJ whole genome shotgun (WGS) entry which is preliminary data.</text>
</comment>
<dbReference type="PANTHER" id="PTHR43877:SF1">
    <property type="entry name" value="ACETYLTRANSFERASE"/>
    <property type="match status" value="1"/>
</dbReference>
<dbReference type="Gene3D" id="3.40.630.30">
    <property type="match status" value="1"/>
</dbReference>
<organism evidence="4 5">
    <name type="scientific">Candidatus Macondimonas diazotrophica</name>
    <dbReference type="NCBI Taxonomy" id="2305248"/>
    <lineage>
        <taxon>Bacteria</taxon>
        <taxon>Pseudomonadati</taxon>
        <taxon>Pseudomonadota</taxon>
        <taxon>Gammaproteobacteria</taxon>
        <taxon>Chromatiales</taxon>
        <taxon>Ectothiorhodospiraceae</taxon>
        <taxon>Candidatus Macondimonas</taxon>
    </lineage>
</organism>
<dbReference type="PROSITE" id="PS51186">
    <property type="entry name" value="GNAT"/>
    <property type="match status" value="1"/>
</dbReference>
<reference evidence="4 5" key="1">
    <citation type="journal article" date="2019" name="ISME J.">
        <title>Candidatus Macondimonas diazotrophica, a novel gammaproteobacterial genus dominating crude-oil-contaminated coastal sediments.</title>
        <authorList>
            <person name="Karthikeyan S."/>
            <person name="Konstantinidis K."/>
        </authorList>
    </citation>
    <scope>NUCLEOTIDE SEQUENCE [LARGE SCALE GENOMIC DNA]</scope>
    <source>
        <strain evidence="4 5">KTK01</strain>
    </source>
</reference>
<dbReference type="OrthoDB" id="6182349at2"/>
<evidence type="ECO:0000313" key="5">
    <source>
        <dbReference type="Proteomes" id="UP000297890"/>
    </source>
</evidence>
<protein>
    <submittedName>
        <fullName evidence="4">GNAT family N-acetyltransferase</fullName>
    </submittedName>
</protein>
<keyword evidence="2" id="KW-0012">Acyltransferase</keyword>
<dbReference type="Proteomes" id="UP000297890">
    <property type="component" value="Unassembled WGS sequence"/>
</dbReference>
<dbReference type="InterPro" id="IPR016181">
    <property type="entry name" value="Acyl_CoA_acyltransferase"/>
</dbReference>